<organism evidence="2 3">
    <name type="scientific">Parabacteroides johnsonii</name>
    <dbReference type="NCBI Taxonomy" id="387661"/>
    <lineage>
        <taxon>Bacteria</taxon>
        <taxon>Pseudomonadati</taxon>
        <taxon>Bacteroidota</taxon>
        <taxon>Bacteroidia</taxon>
        <taxon>Bacteroidales</taxon>
        <taxon>Tannerellaceae</taxon>
        <taxon>Parabacteroides</taxon>
    </lineage>
</organism>
<reference evidence="1" key="3">
    <citation type="submission" date="2023-01" db="EMBL/GenBank/DDBJ databases">
        <title>Exploring GABA producing Bacteroides strains toward improving mental health.</title>
        <authorList>
            <person name="Yousuf B."/>
            <person name="Bouhlel N.E."/>
            <person name="Mottawea W."/>
            <person name="Hammami R."/>
        </authorList>
    </citation>
    <scope>NUCLEOTIDE SEQUENCE</scope>
    <source>
        <strain evidence="1">UO.H1047</strain>
    </source>
</reference>
<dbReference type="Pfam" id="PF25593">
    <property type="entry name" value="GldD_lipo"/>
    <property type="match status" value="1"/>
</dbReference>
<sequence length="191" mass="21584">MRASIGIVGGLLLALCVSCTEYTPKPRGYFRIEPPVPSYQTLPVEDLPYTFRLSRWAEVELPPAGNPAGWINLSYPQLNVKLYCSYFPVTPATLGRAEEECRALVVRQAKYPERIKVQAYSHPEASVYGSLFMLDGESASPLQFMLTDSVSRFFRGALYYDCIPNADSLAPVTRYLKQDIVELIQSFKWKK</sequence>
<dbReference type="EMBL" id="JAQPYX010000027">
    <property type="protein sequence ID" value="MDC7148401.1"/>
    <property type="molecule type" value="Genomic_DNA"/>
</dbReference>
<dbReference type="InterPro" id="IPR019850">
    <property type="entry name" value="GldD-like"/>
</dbReference>
<evidence type="ECO:0000313" key="2">
    <source>
        <dbReference type="EMBL" id="OUO04530.1"/>
    </source>
</evidence>
<dbReference type="Proteomes" id="UP001213646">
    <property type="component" value="Unassembled WGS sequence"/>
</dbReference>
<dbReference type="GeneID" id="93406984"/>
<protein>
    <submittedName>
        <fullName evidence="2">Gliding motility protein GldD</fullName>
    </submittedName>
</protein>
<proteinExistence type="predicted"/>
<evidence type="ECO:0000313" key="3">
    <source>
        <dbReference type="Proteomes" id="UP000195975"/>
    </source>
</evidence>
<reference evidence="3" key="1">
    <citation type="submission" date="2017-04" db="EMBL/GenBank/DDBJ databases">
        <title>Function of individual gut microbiota members based on whole genome sequencing of pure cultures obtained from chicken caecum.</title>
        <authorList>
            <person name="Medvecky M."/>
            <person name="Cejkova D."/>
            <person name="Polansky O."/>
            <person name="Karasova D."/>
            <person name="Kubasova T."/>
            <person name="Cizek A."/>
            <person name="Rychlik I."/>
        </authorList>
    </citation>
    <scope>NUCLEOTIDE SEQUENCE [LARGE SCALE GENOMIC DNA]</scope>
    <source>
        <strain evidence="3">An42</strain>
    </source>
</reference>
<comment type="caution">
    <text evidence="2">The sequence shown here is derived from an EMBL/GenBank/DDBJ whole genome shotgun (WGS) entry which is preliminary data.</text>
</comment>
<gene>
    <name evidence="2" type="ORF">B5F96_11740</name>
    <name evidence="1" type="ORF">PQG89_03040</name>
</gene>
<dbReference type="RefSeq" id="WP_008148986.1">
    <property type="nucleotide sequence ID" value="NZ_CAJLBM010000008.1"/>
</dbReference>
<accession>A0A9Q5SQZ6</accession>
<dbReference type="EMBL" id="NFIJ01000012">
    <property type="protein sequence ID" value="OUO04530.1"/>
    <property type="molecule type" value="Genomic_DNA"/>
</dbReference>
<dbReference type="Proteomes" id="UP000195975">
    <property type="component" value="Unassembled WGS sequence"/>
</dbReference>
<name>A0A9Q5SQZ6_9BACT</name>
<dbReference type="AlphaFoldDB" id="A0A9Q5SQZ6"/>
<reference evidence="2" key="2">
    <citation type="journal article" date="2018" name="BMC Genomics">
        <title>Whole genome sequencing and function prediction of 133 gut anaerobes isolated from chicken caecum in pure cultures.</title>
        <authorList>
            <person name="Medvecky M."/>
            <person name="Cejkova D."/>
            <person name="Polansky O."/>
            <person name="Karasova D."/>
            <person name="Kubasova T."/>
            <person name="Cizek A."/>
            <person name="Rychlik I."/>
        </authorList>
    </citation>
    <scope>NUCLEOTIDE SEQUENCE</scope>
    <source>
        <strain evidence="2">An42</strain>
    </source>
</reference>
<evidence type="ECO:0000313" key="1">
    <source>
        <dbReference type="EMBL" id="MDC7148401.1"/>
    </source>
</evidence>